<sequence>MSRASKQHSVTDNKRTSTRTRQSSAAARTNSAQPSSGGGGGPEDYWRNGVLSEVSREQIGFIAEGLFKELWARCGKDVAVDQVSLMISEVQFVRGFDLLYKIHDNEAALIEFQKSLKIRENILGRDHRDTGKTYCFVGHTLREQREYDNALGQYRSALRILVALLGKSHNHTKDVISCVDDVLKAKGLPDEDVSDYLTCLLTSMEHKRKGDELMETNGGDYDLAIQEYKQALIIEEISPSSSAGGGKYHPDTGEIYSKIGACLARMGDLKAACVEYGNALSIFAVTLGSDHRDTKDALKNIQNLPTLMSR</sequence>
<dbReference type="PANTHER" id="PTHR45641">
    <property type="entry name" value="TETRATRICOPEPTIDE REPEAT PROTEIN (AFU_ORTHOLOGUE AFUA_6G03870)"/>
    <property type="match status" value="1"/>
</dbReference>
<dbReference type="AlphaFoldDB" id="A0A1E7FYC8"/>
<dbReference type="SUPFAM" id="SSF48452">
    <property type="entry name" value="TPR-like"/>
    <property type="match status" value="1"/>
</dbReference>
<protein>
    <recommendedName>
        <fullName evidence="6">TPR-like protein</fullName>
    </recommendedName>
</protein>
<keyword evidence="1" id="KW-0677">Repeat</keyword>
<dbReference type="OrthoDB" id="35951at2759"/>
<evidence type="ECO:0000313" key="5">
    <source>
        <dbReference type="Proteomes" id="UP000095751"/>
    </source>
</evidence>
<evidence type="ECO:0000256" key="1">
    <source>
        <dbReference type="ARBA" id="ARBA00022737"/>
    </source>
</evidence>
<dbReference type="KEGG" id="fcy:FRACYDRAFT_233328"/>
<proteinExistence type="predicted"/>
<accession>A0A1E7FYC8</accession>
<dbReference type="Gene3D" id="1.25.40.10">
    <property type="entry name" value="Tetratricopeptide repeat domain"/>
    <property type="match status" value="2"/>
</dbReference>
<dbReference type="InterPro" id="IPR011990">
    <property type="entry name" value="TPR-like_helical_dom_sf"/>
</dbReference>
<dbReference type="EMBL" id="KV784353">
    <property type="protein sequence ID" value="OEU23159.1"/>
    <property type="molecule type" value="Genomic_DNA"/>
</dbReference>
<evidence type="ECO:0000256" key="3">
    <source>
        <dbReference type="SAM" id="MobiDB-lite"/>
    </source>
</evidence>
<dbReference type="Pfam" id="PF13424">
    <property type="entry name" value="TPR_12"/>
    <property type="match status" value="1"/>
</dbReference>
<dbReference type="Proteomes" id="UP000095751">
    <property type="component" value="Unassembled WGS sequence"/>
</dbReference>
<organism evidence="4 5">
    <name type="scientific">Fragilariopsis cylindrus CCMP1102</name>
    <dbReference type="NCBI Taxonomy" id="635003"/>
    <lineage>
        <taxon>Eukaryota</taxon>
        <taxon>Sar</taxon>
        <taxon>Stramenopiles</taxon>
        <taxon>Ochrophyta</taxon>
        <taxon>Bacillariophyta</taxon>
        <taxon>Bacillariophyceae</taxon>
        <taxon>Bacillariophycidae</taxon>
        <taxon>Bacillariales</taxon>
        <taxon>Bacillariaceae</taxon>
        <taxon>Fragilariopsis</taxon>
    </lineage>
</organism>
<keyword evidence="5" id="KW-1185">Reference proteome</keyword>
<dbReference type="PANTHER" id="PTHR45641:SF19">
    <property type="entry name" value="NEPHROCYSTIN-3"/>
    <property type="match status" value="1"/>
</dbReference>
<gene>
    <name evidence="4" type="ORF">FRACYDRAFT_233328</name>
</gene>
<keyword evidence="2" id="KW-0802">TPR repeat</keyword>
<reference evidence="4 5" key="1">
    <citation type="submission" date="2016-09" db="EMBL/GenBank/DDBJ databases">
        <title>Extensive genetic diversity and differential bi-allelic expression allows diatom success in the polar Southern Ocean.</title>
        <authorList>
            <consortium name="DOE Joint Genome Institute"/>
            <person name="Mock T."/>
            <person name="Otillar R.P."/>
            <person name="Strauss J."/>
            <person name="Dupont C."/>
            <person name="Frickenhaus S."/>
            <person name="Maumus F."/>
            <person name="Mcmullan M."/>
            <person name="Sanges R."/>
            <person name="Schmutz J."/>
            <person name="Toseland A."/>
            <person name="Valas R."/>
            <person name="Veluchamy A."/>
            <person name="Ward B.J."/>
            <person name="Allen A."/>
            <person name="Barry K."/>
            <person name="Falciatore A."/>
            <person name="Ferrante M."/>
            <person name="Fortunato A.E."/>
            <person name="Gloeckner G."/>
            <person name="Gruber A."/>
            <person name="Hipkin R."/>
            <person name="Janech M."/>
            <person name="Kroth P."/>
            <person name="Leese F."/>
            <person name="Lindquist E."/>
            <person name="Lyon B.R."/>
            <person name="Martin J."/>
            <person name="Mayer C."/>
            <person name="Parker M."/>
            <person name="Quesneville H."/>
            <person name="Raymond J."/>
            <person name="Uhlig C."/>
            <person name="Valentin K.U."/>
            <person name="Worden A.Z."/>
            <person name="Armbrust E.V."/>
            <person name="Bowler C."/>
            <person name="Green B."/>
            <person name="Moulton V."/>
            <person name="Van Oosterhout C."/>
            <person name="Grigoriev I."/>
        </authorList>
    </citation>
    <scope>NUCLEOTIDE SEQUENCE [LARGE SCALE GENOMIC DNA]</scope>
    <source>
        <strain evidence="4 5">CCMP1102</strain>
    </source>
</reference>
<feature type="compositionally biased region" description="Polar residues" evidence="3">
    <location>
        <begin position="19"/>
        <end position="33"/>
    </location>
</feature>
<evidence type="ECO:0000313" key="4">
    <source>
        <dbReference type="EMBL" id="OEU23159.1"/>
    </source>
</evidence>
<evidence type="ECO:0008006" key="6">
    <source>
        <dbReference type="Google" id="ProtNLM"/>
    </source>
</evidence>
<feature type="region of interest" description="Disordered" evidence="3">
    <location>
        <begin position="1"/>
        <end position="46"/>
    </location>
</feature>
<dbReference type="InParanoid" id="A0A1E7FYC8"/>
<evidence type="ECO:0000256" key="2">
    <source>
        <dbReference type="ARBA" id="ARBA00022803"/>
    </source>
</evidence>
<name>A0A1E7FYC8_9STRA</name>